<dbReference type="AlphaFoldDB" id="A0A176VS98"/>
<keyword evidence="3" id="KW-1185">Reference proteome</keyword>
<reference evidence="2" key="1">
    <citation type="submission" date="2016-03" db="EMBL/GenBank/DDBJ databases">
        <title>Mechanisms controlling the formation of the plant cell surface in tip-growing cells are functionally conserved among land plants.</title>
        <authorList>
            <person name="Honkanen S."/>
            <person name="Jones V.A."/>
            <person name="Morieri G."/>
            <person name="Champion C."/>
            <person name="Hetherington A.J."/>
            <person name="Kelly S."/>
            <person name="Saint-Marcoux D."/>
            <person name="Proust H."/>
            <person name="Prescott H."/>
            <person name="Dolan L."/>
        </authorList>
    </citation>
    <scope>NUCLEOTIDE SEQUENCE [LARGE SCALE GENOMIC DNA]</scope>
    <source>
        <tissue evidence="2">Whole gametophyte</tissue>
    </source>
</reference>
<accession>A0A176VS98</accession>
<feature type="compositionally biased region" description="Basic and acidic residues" evidence="1">
    <location>
        <begin position="1"/>
        <end position="13"/>
    </location>
</feature>
<dbReference type="EMBL" id="LVLJ01002789">
    <property type="protein sequence ID" value="OAE23719.1"/>
    <property type="molecule type" value="Genomic_DNA"/>
</dbReference>
<gene>
    <name evidence="2" type="ORF">AXG93_4776s1010</name>
</gene>
<proteinExistence type="predicted"/>
<sequence>MDSLKDAAAKVGDKVSNATSTDKSNSAGEGDAHQKTTGFGKSDSVDTAGRPDVTDTYGTHPKEKAASLVSNLEKLGGKPVAN</sequence>
<name>A0A176VS98_MARPO</name>
<feature type="compositionally biased region" description="Polar residues" evidence="1">
    <location>
        <begin position="16"/>
        <end position="27"/>
    </location>
</feature>
<dbReference type="Proteomes" id="UP000077202">
    <property type="component" value="Unassembled WGS sequence"/>
</dbReference>
<evidence type="ECO:0000313" key="2">
    <source>
        <dbReference type="EMBL" id="OAE23719.1"/>
    </source>
</evidence>
<organism evidence="2 3">
    <name type="scientific">Marchantia polymorpha subsp. ruderalis</name>
    <dbReference type="NCBI Taxonomy" id="1480154"/>
    <lineage>
        <taxon>Eukaryota</taxon>
        <taxon>Viridiplantae</taxon>
        <taxon>Streptophyta</taxon>
        <taxon>Embryophyta</taxon>
        <taxon>Marchantiophyta</taxon>
        <taxon>Marchantiopsida</taxon>
        <taxon>Marchantiidae</taxon>
        <taxon>Marchantiales</taxon>
        <taxon>Marchantiaceae</taxon>
        <taxon>Marchantia</taxon>
    </lineage>
</organism>
<comment type="caution">
    <text evidence="2">The sequence shown here is derived from an EMBL/GenBank/DDBJ whole genome shotgun (WGS) entry which is preliminary data.</text>
</comment>
<protein>
    <submittedName>
        <fullName evidence="2">Uncharacterized protein</fullName>
    </submittedName>
</protein>
<evidence type="ECO:0000313" key="3">
    <source>
        <dbReference type="Proteomes" id="UP000077202"/>
    </source>
</evidence>
<feature type="region of interest" description="Disordered" evidence="1">
    <location>
        <begin position="1"/>
        <end position="82"/>
    </location>
</feature>
<evidence type="ECO:0000256" key="1">
    <source>
        <dbReference type="SAM" id="MobiDB-lite"/>
    </source>
</evidence>